<organism evidence="1 2">
    <name type="scientific">Ignelater luminosus</name>
    <name type="common">Cucubano</name>
    <name type="synonym">Pyrophorus luminosus</name>
    <dbReference type="NCBI Taxonomy" id="2038154"/>
    <lineage>
        <taxon>Eukaryota</taxon>
        <taxon>Metazoa</taxon>
        <taxon>Ecdysozoa</taxon>
        <taxon>Arthropoda</taxon>
        <taxon>Hexapoda</taxon>
        <taxon>Insecta</taxon>
        <taxon>Pterygota</taxon>
        <taxon>Neoptera</taxon>
        <taxon>Endopterygota</taxon>
        <taxon>Coleoptera</taxon>
        <taxon>Polyphaga</taxon>
        <taxon>Elateriformia</taxon>
        <taxon>Elateroidea</taxon>
        <taxon>Elateridae</taxon>
        <taxon>Agrypninae</taxon>
        <taxon>Pyrophorini</taxon>
        <taxon>Ignelater</taxon>
    </lineage>
</organism>
<gene>
    <name evidence="1" type="ORF">ILUMI_21797</name>
</gene>
<evidence type="ECO:0008006" key="3">
    <source>
        <dbReference type="Google" id="ProtNLM"/>
    </source>
</evidence>
<accession>A0A8K0CBR0</accession>
<dbReference type="Proteomes" id="UP000801492">
    <property type="component" value="Unassembled WGS sequence"/>
</dbReference>
<proteinExistence type="predicted"/>
<evidence type="ECO:0000313" key="2">
    <source>
        <dbReference type="Proteomes" id="UP000801492"/>
    </source>
</evidence>
<reference evidence="1" key="1">
    <citation type="submission" date="2019-08" db="EMBL/GenBank/DDBJ databases">
        <title>The genome of the North American firefly Photinus pyralis.</title>
        <authorList>
            <consortium name="Photinus pyralis genome working group"/>
            <person name="Fallon T.R."/>
            <person name="Sander Lower S.E."/>
            <person name="Weng J.-K."/>
        </authorList>
    </citation>
    <scope>NUCLEOTIDE SEQUENCE</scope>
    <source>
        <strain evidence="1">TRF0915ILg1</strain>
        <tissue evidence="1">Whole body</tissue>
    </source>
</reference>
<name>A0A8K0CBR0_IGNLU</name>
<protein>
    <recommendedName>
        <fullName evidence="3">PiggyBac transposable element-derived protein domain-containing protein</fullName>
    </recommendedName>
</protein>
<dbReference type="AlphaFoldDB" id="A0A8K0CBR0"/>
<dbReference type="EMBL" id="VTPC01090180">
    <property type="protein sequence ID" value="KAF2884348.1"/>
    <property type="molecule type" value="Genomic_DNA"/>
</dbReference>
<sequence>MESNTQIILTKSVESDLDKSDSELPIRIGLHVNGNAPARQESTPNIIRRKIQNSNKSQPFTQESELSEFIKNVHDPTLENIFELFMGKEILDHIAFQRNLYVNQSSYGTGKANNLGSAMRCHVNRLVSTNLTRRRHAMVLKQRVDDGGVGFSPLCGYCIVNSYIIYGMLSLPSLTMRDFRRKVVDHLTAGHFLASVRKRESARQFCFQELCIAAI</sequence>
<comment type="caution">
    <text evidence="1">The sequence shown here is derived from an EMBL/GenBank/DDBJ whole genome shotgun (WGS) entry which is preliminary data.</text>
</comment>
<evidence type="ECO:0000313" key="1">
    <source>
        <dbReference type="EMBL" id="KAF2884348.1"/>
    </source>
</evidence>
<keyword evidence="2" id="KW-1185">Reference proteome</keyword>